<dbReference type="AlphaFoldDB" id="A0A9N9DM08"/>
<feature type="transmembrane region" description="Helical" evidence="3">
    <location>
        <begin position="21"/>
        <end position="39"/>
    </location>
</feature>
<dbReference type="EMBL" id="CAJVPS010008179">
    <property type="protein sequence ID" value="CAG8641346.1"/>
    <property type="molecule type" value="Genomic_DNA"/>
</dbReference>
<name>A0A9N9DM08_9GLOM</name>
<keyword evidence="1" id="KW-0175">Coiled coil</keyword>
<organism evidence="4 5">
    <name type="scientific">Ambispora leptoticha</name>
    <dbReference type="NCBI Taxonomy" id="144679"/>
    <lineage>
        <taxon>Eukaryota</taxon>
        <taxon>Fungi</taxon>
        <taxon>Fungi incertae sedis</taxon>
        <taxon>Mucoromycota</taxon>
        <taxon>Glomeromycotina</taxon>
        <taxon>Glomeromycetes</taxon>
        <taxon>Archaeosporales</taxon>
        <taxon>Ambisporaceae</taxon>
        <taxon>Ambispora</taxon>
    </lineage>
</organism>
<evidence type="ECO:0000256" key="1">
    <source>
        <dbReference type="SAM" id="Coils"/>
    </source>
</evidence>
<keyword evidence="3" id="KW-1133">Transmembrane helix</keyword>
<feature type="compositionally biased region" description="Basic and acidic residues" evidence="2">
    <location>
        <begin position="206"/>
        <end position="216"/>
    </location>
</feature>
<comment type="caution">
    <text evidence="4">The sequence shown here is derived from an EMBL/GenBank/DDBJ whole genome shotgun (WGS) entry which is preliminary data.</text>
</comment>
<accession>A0A9N9DM08</accession>
<feature type="non-terminal residue" evidence="4">
    <location>
        <position position="1"/>
    </location>
</feature>
<reference evidence="4" key="1">
    <citation type="submission" date="2021-06" db="EMBL/GenBank/DDBJ databases">
        <authorList>
            <person name="Kallberg Y."/>
            <person name="Tangrot J."/>
            <person name="Rosling A."/>
        </authorList>
    </citation>
    <scope>NUCLEOTIDE SEQUENCE</scope>
    <source>
        <strain evidence="4">FL130A</strain>
    </source>
</reference>
<feature type="compositionally biased region" description="Polar residues" evidence="2">
    <location>
        <begin position="249"/>
        <end position="260"/>
    </location>
</feature>
<keyword evidence="3" id="KW-0472">Membrane</keyword>
<dbReference type="Proteomes" id="UP000789508">
    <property type="component" value="Unassembled WGS sequence"/>
</dbReference>
<dbReference type="OrthoDB" id="2345088at2759"/>
<feature type="compositionally biased region" description="Basic and acidic residues" evidence="2">
    <location>
        <begin position="233"/>
        <end position="243"/>
    </location>
</feature>
<protein>
    <submittedName>
        <fullName evidence="4">3231_t:CDS:1</fullName>
    </submittedName>
</protein>
<sequence>QSDHYVAYRVYRVLEKKRITVLRTLNTAVFLSIACYGILRSYDFPCDSMFGSEDCGIITMTRSMRLLVPTPGIDMDFEKYASDFLNGTSLQNWCILNFLRYLEGCIQFSSNSKKDILDSFKRALEKMNDSPIVYAGARAKATKLFKSAEENFQRKERQNNREINRNIDIAKVAISKTATIKLVDTLETECGAKTKRPQDEAQTDNHQMDSNDERVYKRGTIVDELIEGESDDERSTKKSRTEVVEEEQISNSAADNLSTNGVEDANDIRIQGILSKEIRVDEMTVEIVNIFNNFKSNNRQDLLAHKGVMDMTPKSVFVKQIPDELYKKYLMSLESFDLLIPEETHEFLVSFFEQDLTCRQWSDAVDALEGKVYKEDVTRMAIKIIKKTIDNFLQAFSLEYMNPLQNAKALEAPHLNDYIHPCFKAALWQCANVYYEL</sequence>
<keyword evidence="5" id="KW-1185">Reference proteome</keyword>
<proteinExistence type="predicted"/>
<gene>
    <name evidence="4" type="ORF">ALEPTO_LOCUS9722</name>
</gene>
<feature type="region of interest" description="Disordered" evidence="2">
    <location>
        <begin position="192"/>
        <end position="260"/>
    </location>
</feature>
<evidence type="ECO:0000313" key="5">
    <source>
        <dbReference type="Proteomes" id="UP000789508"/>
    </source>
</evidence>
<evidence type="ECO:0000256" key="2">
    <source>
        <dbReference type="SAM" id="MobiDB-lite"/>
    </source>
</evidence>
<feature type="coiled-coil region" evidence="1">
    <location>
        <begin position="138"/>
        <end position="165"/>
    </location>
</feature>
<keyword evidence="3" id="KW-0812">Transmembrane</keyword>
<evidence type="ECO:0000313" key="4">
    <source>
        <dbReference type="EMBL" id="CAG8641346.1"/>
    </source>
</evidence>
<evidence type="ECO:0000256" key="3">
    <source>
        <dbReference type="SAM" id="Phobius"/>
    </source>
</evidence>